<dbReference type="Proteomes" id="UP000288805">
    <property type="component" value="Unassembled WGS sequence"/>
</dbReference>
<comment type="caution">
    <text evidence="1">The sequence shown here is derived from an EMBL/GenBank/DDBJ whole genome shotgun (WGS) entry which is preliminary data.</text>
</comment>
<reference evidence="1 2" key="1">
    <citation type="journal article" date="2018" name="PLoS Genet.">
        <title>Population sequencing reveals clonal diversity and ancestral inbreeding in the grapevine cultivar Chardonnay.</title>
        <authorList>
            <person name="Roach M.J."/>
            <person name="Johnson D.L."/>
            <person name="Bohlmann J."/>
            <person name="van Vuuren H.J."/>
            <person name="Jones S.J."/>
            <person name="Pretorius I.S."/>
            <person name="Schmidt S.A."/>
            <person name="Borneman A.R."/>
        </authorList>
    </citation>
    <scope>NUCLEOTIDE SEQUENCE [LARGE SCALE GENOMIC DNA]</scope>
    <source>
        <strain evidence="2">cv. Chardonnay</strain>
        <tissue evidence="1">Leaf</tissue>
    </source>
</reference>
<protein>
    <recommendedName>
        <fullName evidence="3">DUF4283 domain-containing protein</fullName>
    </recommendedName>
</protein>
<evidence type="ECO:0008006" key="3">
    <source>
        <dbReference type="Google" id="ProtNLM"/>
    </source>
</evidence>
<organism evidence="1 2">
    <name type="scientific">Vitis vinifera</name>
    <name type="common">Grape</name>
    <dbReference type="NCBI Taxonomy" id="29760"/>
    <lineage>
        <taxon>Eukaryota</taxon>
        <taxon>Viridiplantae</taxon>
        <taxon>Streptophyta</taxon>
        <taxon>Embryophyta</taxon>
        <taxon>Tracheophyta</taxon>
        <taxon>Spermatophyta</taxon>
        <taxon>Magnoliopsida</taxon>
        <taxon>eudicotyledons</taxon>
        <taxon>Gunneridae</taxon>
        <taxon>Pentapetalae</taxon>
        <taxon>rosids</taxon>
        <taxon>Vitales</taxon>
        <taxon>Vitaceae</taxon>
        <taxon>Viteae</taxon>
        <taxon>Vitis</taxon>
    </lineage>
</organism>
<dbReference type="EMBL" id="QGNW01000842">
    <property type="protein sequence ID" value="RVW61314.1"/>
    <property type="molecule type" value="Genomic_DNA"/>
</dbReference>
<sequence>MILKRVGEECGGFVVVDDRTKTMREIQWSRLLVKTRGDFRPSVLEIEVEEDVYVFSLWWERVEKELVSARLETLNLPADVRGAQENGSGRELGNRVQGPMTQDWALIDGLASGSSSLGLIVGLKEARRANGPVVANGYLGSKSKEAATDDDGSKTSPSSRRWATEMGCQRLSGFEEMEPFVAWDSEDLRKQQMNACFSVTDRALEEEALRYDSTFYSRGKRILGTSHLISLYSDWASEGVFRSFRDIEEESWGDKTTWLTVYEGPAENDNVYWDLGEANRISDKVKGKGGFGTPENQAMGKEKEEKWEESSLAKFSQFLGFSAEGLEKEILSFLIKIRKRREKIHNKDLLEKSKFERELKRLECSVNYEGGISRKAHHRAKGIKL</sequence>
<evidence type="ECO:0000313" key="1">
    <source>
        <dbReference type="EMBL" id="RVW61314.1"/>
    </source>
</evidence>
<proteinExistence type="predicted"/>
<dbReference type="AlphaFoldDB" id="A0A438FMY9"/>
<evidence type="ECO:0000313" key="2">
    <source>
        <dbReference type="Proteomes" id="UP000288805"/>
    </source>
</evidence>
<gene>
    <name evidence="1" type="ORF">CK203_020714</name>
</gene>
<name>A0A438FMY9_VITVI</name>
<accession>A0A438FMY9</accession>